<name>A0A5C4XNA6_9HYPH</name>
<keyword evidence="1" id="KW-1133">Transmembrane helix</keyword>
<protein>
    <submittedName>
        <fullName evidence="3">Pilus assembly protein</fullName>
    </submittedName>
</protein>
<feature type="domain" description="TadE-like" evidence="2">
    <location>
        <begin position="12"/>
        <end position="54"/>
    </location>
</feature>
<feature type="transmembrane region" description="Helical" evidence="1">
    <location>
        <begin position="12"/>
        <end position="38"/>
    </location>
</feature>
<reference evidence="3 4" key="1">
    <citation type="submission" date="2019-06" db="EMBL/GenBank/DDBJ databases">
        <title>The draft genome of Rhizobium smilacinae PTYR-5.</title>
        <authorList>
            <person name="Liu L."/>
            <person name="Li L."/>
            <person name="Zhang X."/>
        </authorList>
    </citation>
    <scope>NUCLEOTIDE SEQUENCE [LARGE SCALE GENOMIC DNA]</scope>
    <source>
        <strain evidence="3 4">PTYR-5</strain>
    </source>
</reference>
<comment type="caution">
    <text evidence="3">The sequence shown here is derived from an EMBL/GenBank/DDBJ whole genome shotgun (WGS) entry which is preliminary data.</text>
</comment>
<organism evidence="3 4">
    <name type="scientific">Aliirhizobium smilacinae</name>
    <dbReference type="NCBI Taxonomy" id="1395944"/>
    <lineage>
        <taxon>Bacteria</taxon>
        <taxon>Pseudomonadati</taxon>
        <taxon>Pseudomonadota</taxon>
        <taxon>Alphaproteobacteria</taxon>
        <taxon>Hyphomicrobiales</taxon>
        <taxon>Rhizobiaceae</taxon>
        <taxon>Aliirhizobium</taxon>
    </lineage>
</organism>
<evidence type="ECO:0000256" key="1">
    <source>
        <dbReference type="SAM" id="Phobius"/>
    </source>
</evidence>
<dbReference type="OrthoDB" id="7356451at2"/>
<evidence type="ECO:0000313" key="4">
    <source>
        <dbReference type="Proteomes" id="UP000311605"/>
    </source>
</evidence>
<keyword evidence="1" id="KW-0812">Transmembrane</keyword>
<sequence>MRIRRYMTNTSGAAAVEFAIVSPLFFLALLSMIAYGIYLSAAHSVQQLAADAARTAVAGMSDTERKSLVADFVSRSTIDSAFLDKSKLTMTAQADPTNPNQFTVALTYDASNLPIFSLFTYAMPSSQIKRFATVRVGGI</sequence>
<proteinExistence type="predicted"/>
<accession>A0A5C4XNA6</accession>
<dbReference type="Proteomes" id="UP000311605">
    <property type="component" value="Unassembled WGS sequence"/>
</dbReference>
<dbReference type="Pfam" id="PF07811">
    <property type="entry name" value="TadE"/>
    <property type="match status" value="1"/>
</dbReference>
<dbReference type="AlphaFoldDB" id="A0A5C4XNA6"/>
<evidence type="ECO:0000259" key="2">
    <source>
        <dbReference type="Pfam" id="PF07811"/>
    </source>
</evidence>
<dbReference type="InterPro" id="IPR012495">
    <property type="entry name" value="TadE-like_dom"/>
</dbReference>
<keyword evidence="4" id="KW-1185">Reference proteome</keyword>
<dbReference type="RefSeq" id="WP_139671351.1">
    <property type="nucleotide sequence ID" value="NZ_VDMN01000001.1"/>
</dbReference>
<evidence type="ECO:0000313" key="3">
    <source>
        <dbReference type="EMBL" id="TNM64818.1"/>
    </source>
</evidence>
<keyword evidence="1" id="KW-0472">Membrane</keyword>
<dbReference type="EMBL" id="VDMN01000001">
    <property type="protein sequence ID" value="TNM64818.1"/>
    <property type="molecule type" value="Genomic_DNA"/>
</dbReference>
<gene>
    <name evidence="3" type="ORF">FHP24_00475</name>
</gene>